<organism evidence="3 4">
    <name type="scientific">Cloeon dipterum</name>
    <dbReference type="NCBI Taxonomy" id="197152"/>
    <lineage>
        <taxon>Eukaryota</taxon>
        <taxon>Metazoa</taxon>
        <taxon>Ecdysozoa</taxon>
        <taxon>Arthropoda</taxon>
        <taxon>Hexapoda</taxon>
        <taxon>Insecta</taxon>
        <taxon>Pterygota</taxon>
        <taxon>Palaeoptera</taxon>
        <taxon>Ephemeroptera</taxon>
        <taxon>Pisciforma</taxon>
        <taxon>Baetidae</taxon>
        <taxon>Cloeon</taxon>
    </lineage>
</organism>
<name>A0A8S1BZM3_9INSE</name>
<accession>A0A8S1BZM3</accession>
<feature type="compositionally biased region" description="Polar residues" evidence="1">
    <location>
        <begin position="1"/>
        <end position="19"/>
    </location>
</feature>
<dbReference type="AlphaFoldDB" id="A0A8S1BZM3"/>
<dbReference type="Gene3D" id="3.90.1200.10">
    <property type="match status" value="1"/>
</dbReference>
<dbReference type="InterPro" id="IPR036770">
    <property type="entry name" value="Ankyrin_rpt-contain_sf"/>
</dbReference>
<evidence type="ECO:0000313" key="4">
    <source>
        <dbReference type="Proteomes" id="UP000494165"/>
    </source>
</evidence>
<sequence length="820" mass="93656">MSILNGINKTLEGNGSFQHPRSRDFSGKKMGDNAGQTEKKVEVVPEWMTAEFFQSVLQRDFPGIKVKNIHAEPAVAAGENYACIVHRVKVERGDNGGDMSLIVKSLPTSEFRAAMVREGEITLREVRMYKEHLALLGDPCNHPRCFYAEMDDIKDAVVLEDLRPLGYRTRDRKLGLDLAHTKLVMEQIGRLHGAGVALRINEPEMFDRDFRKRYPDTMFSDLNRDKMAPWAKMTMVALADAIEFNLPFRFHKLASITRELGPCVTELIQENMRLPEDPEQRDNIVYTLTHGDTWSNNILFKYVDGEQDPQHCVLIDFQMSRVVPAVIDLLYFFLSSTNQDLRNKHFDELLQIYIDSAKQAMNERGITYAGKYFFDSVADVKKDFKKYAMAGYLLGCFIMPIVIANSEDALDLDAFTEDDLLKMEETPMLKMYSGPLFCRRFREILEDCDDLGVFKAGSWKKYVAADPVEEWTGKRDCYVTRINSAKMSTQDLTKKMREKVEQALRNDSISTFKELMKTFNDEDPCRAMVQICISKSCRDDTRCNFATLLLNNFDVFNSSEHYPLHEAAQLGLHHLVFVLLNHPKNFAEANYENGQGQSPVHCSIAGIDKGCVDKDREKKALLCIRLLYKKNCDLDKPDKDGFTAVHLACQKNLWKIVSFCLDKNVNIDKAVKGESARDLIRKHNQNWVPKLVFTDGDGRQTATTTPYTDIEREFKNLATRIGDTQELKRALDGMNALLEEHGKRLLCHCVEEGLLSGLQVLVDDFHMDLTKDKDSETEALTSRRLQHRTNFHSGLDIRKTGKLVNVKQPTTTSSDLFFSL</sequence>
<feature type="domain" description="CHK kinase-like" evidence="2">
    <location>
        <begin position="157"/>
        <end position="363"/>
    </location>
</feature>
<dbReference type="PANTHER" id="PTHR11012:SF56">
    <property type="entry name" value="CHK KINASE-LIKE DOMAIN-CONTAINING PROTEIN-RELATED"/>
    <property type="match status" value="1"/>
</dbReference>
<evidence type="ECO:0000259" key="2">
    <source>
        <dbReference type="SMART" id="SM00587"/>
    </source>
</evidence>
<evidence type="ECO:0000256" key="1">
    <source>
        <dbReference type="SAM" id="MobiDB-lite"/>
    </source>
</evidence>
<dbReference type="SMART" id="SM00587">
    <property type="entry name" value="CHK"/>
    <property type="match status" value="1"/>
</dbReference>
<dbReference type="InterPro" id="IPR002110">
    <property type="entry name" value="Ankyrin_rpt"/>
</dbReference>
<dbReference type="InterPro" id="IPR015897">
    <property type="entry name" value="CHK_kinase-like"/>
</dbReference>
<dbReference type="EMBL" id="CADEPI010000003">
    <property type="protein sequence ID" value="CAB3360203.1"/>
    <property type="molecule type" value="Genomic_DNA"/>
</dbReference>
<dbReference type="Pfam" id="PF02958">
    <property type="entry name" value="EcKL"/>
    <property type="match status" value="1"/>
</dbReference>
<dbReference type="SUPFAM" id="SSF56112">
    <property type="entry name" value="Protein kinase-like (PK-like)"/>
    <property type="match status" value="1"/>
</dbReference>
<dbReference type="SMART" id="SM00248">
    <property type="entry name" value="ANK"/>
    <property type="match status" value="3"/>
</dbReference>
<dbReference type="Proteomes" id="UP000494165">
    <property type="component" value="Unassembled WGS sequence"/>
</dbReference>
<protein>
    <recommendedName>
        <fullName evidence="2">CHK kinase-like domain-containing protein</fullName>
    </recommendedName>
</protein>
<proteinExistence type="predicted"/>
<dbReference type="Gene3D" id="1.25.40.20">
    <property type="entry name" value="Ankyrin repeat-containing domain"/>
    <property type="match status" value="1"/>
</dbReference>
<dbReference type="OrthoDB" id="8250698at2759"/>
<dbReference type="Pfam" id="PF00023">
    <property type="entry name" value="Ank"/>
    <property type="match status" value="1"/>
</dbReference>
<reference evidence="3 4" key="1">
    <citation type="submission" date="2020-04" db="EMBL/GenBank/DDBJ databases">
        <authorList>
            <person name="Alioto T."/>
            <person name="Alioto T."/>
            <person name="Gomez Garrido J."/>
        </authorList>
    </citation>
    <scope>NUCLEOTIDE SEQUENCE [LARGE SCALE GENOMIC DNA]</scope>
</reference>
<dbReference type="InterPro" id="IPR011009">
    <property type="entry name" value="Kinase-like_dom_sf"/>
</dbReference>
<dbReference type="SUPFAM" id="SSF48403">
    <property type="entry name" value="Ankyrin repeat"/>
    <property type="match status" value="1"/>
</dbReference>
<keyword evidence="4" id="KW-1185">Reference proteome</keyword>
<evidence type="ECO:0000313" key="3">
    <source>
        <dbReference type="EMBL" id="CAB3360203.1"/>
    </source>
</evidence>
<feature type="compositionally biased region" description="Basic and acidic residues" evidence="1">
    <location>
        <begin position="21"/>
        <end position="37"/>
    </location>
</feature>
<dbReference type="InterPro" id="IPR004119">
    <property type="entry name" value="EcKL"/>
</dbReference>
<comment type="caution">
    <text evidence="3">The sequence shown here is derived from an EMBL/GenBank/DDBJ whole genome shotgun (WGS) entry which is preliminary data.</text>
</comment>
<gene>
    <name evidence="3" type="ORF">CLODIP_2_CD08914</name>
</gene>
<dbReference type="PANTHER" id="PTHR11012">
    <property type="entry name" value="PROTEIN KINASE-LIKE DOMAIN-CONTAINING"/>
    <property type="match status" value="1"/>
</dbReference>
<feature type="region of interest" description="Disordered" evidence="1">
    <location>
        <begin position="1"/>
        <end position="37"/>
    </location>
</feature>